<dbReference type="EMBL" id="JACGXN010000016">
    <property type="protein sequence ID" value="MBA8881709.1"/>
    <property type="molecule type" value="Genomic_DNA"/>
</dbReference>
<proteinExistence type="predicted"/>
<dbReference type="AlphaFoldDB" id="A0A839ES00"/>
<evidence type="ECO:0000313" key="1">
    <source>
        <dbReference type="EMBL" id="MBA8881709.1"/>
    </source>
</evidence>
<protein>
    <submittedName>
        <fullName evidence="1">Uncharacterized protein</fullName>
    </submittedName>
</protein>
<reference evidence="1 2" key="1">
    <citation type="submission" date="2020-07" db="EMBL/GenBank/DDBJ databases">
        <title>Genomic Encyclopedia of Type Strains, Phase IV (KMG-V): Genome sequencing to study the core and pangenomes of soil and plant-associated prokaryotes.</title>
        <authorList>
            <person name="Whitman W."/>
        </authorList>
    </citation>
    <scope>NUCLEOTIDE SEQUENCE [LARGE SCALE GENOMIC DNA]</scope>
    <source>
        <strain evidence="1 2">AN3</strain>
    </source>
</reference>
<keyword evidence="2" id="KW-1185">Reference proteome</keyword>
<accession>A0A839ES00</accession>
<organism evidence="1 2">
    <name type="scientific">Phyllobacterium myrsinacearum</name>
    <dbReference type="NCBI Taxonomy" id="28101"/>
    <lineage>
        <taxon>Bacteria</taxon>
        <taxon>Pseudomonadati</taxon>
        <taxon>Pseudomonadota</taxon>
        <taxon>Alphaproteobacteria</taxon>
        <taxon>Hyphomicrobiales</taxon>
        <taxon>Phyllobacteriaceae</taxon>
        <taxon>Phyllobacterium</taxon>
    </lineage>
</organism>
<dbReference type="RefSeq" id="WP_182552258.1">
    <property type="nucleotide sequence ID" value="NZ_JACGXN010000016.1"/>
</dbReference>
<sequence length="132" mass="14575">MFNDNVISLGSRKPLSQVIEEQKAEEKEIEKLTKDCLLEMLGKLTKLVETGRLESLIIAGRDPESGLFLSDMVFPGETKFNAHAFAYVGLLESLKLEMADCASMSPVIGLDGKEINPHIEYVEGEEGEEGEN</sequence>
<evidence type="ECO:0000313" key="2">
    <source>
        <dbReference type="Proteomes" id="UP000549052"/>
    </source>
</evidence>
<dbReference type="Proteomes" id="UP000549052">
    <property type="component" value="Unassembled WGS sequence"/>
</dbReference>
<comment type="caution">
    <text evidence="1">The sequence shown here is derived from an EMBL/GenBank/DDBJ whole genome shotgun (WGS) entry which is preliminary data.</text>
</comment>
<name>A0A839ES00_9HYPH</name>
<gene>
    <name evidence="1" type="ORF">FHW16_005454</name>
</gene>